<dbReference type="GO" id="GO:0019843">
    <property type="term" value="F:rRNA binding"/>
    <property type="evidence" value="ECO:0007669"/>
    <property type="project" value="UniProtKB-UniRule"/>
</dbReference>
<keyword evidence="3 6" id="KW-0694">RNA-binding</keyword>
<dbReference type="EMBL" id="PCWA01000109">
    <property type="protein sequence ID" value="PIQ88356.1"/>
    <property type="molecule type" value="Genomic_DNA"/>
</dbReference>
<evidence type="ECO:0000256" key="8">
    <source>
        <dbReference type="RuleBase" id="RU003870"/>
    </source>
</evidence>
<dbReference type="Proteomes" id="UP000229641">
    <property type="component" value="Unassembled WGS sequence"/>
</dbReference>
<dbReference type="InterPro" id="IPR020040">
    <property type="entry name" value="Ribosomal_uL6_a/b-dom"/>
</dbReference>
<evidence type="ECO:0000256" key="2">
    <source>
        <dbReference type="ARBA" id="ARBA00022730"/>
    </source>
</evidence>
<dbReference type="PIRSF" id="PIRSF002162">
    <property type="entry name" value="Ribosomal_L6"/>
    <property type="match status" value="1"/>
</dbReference>
<dbReference type="GO" id="GO:0002181">
    <property type="term" value="P:cytoplasmic translation"/>
    <property type="evidence" value="ECO:0007669"/>
    <property type="project" value="TreeGrafter"/>
</dbReference>
<feature type="domain" description="Large ribosomal subunit protein uL6 alpha-beta" evidence="9">
    <location>
        <begin position="11"/>
        <end position="82"/>
    </location>
</feature>
<dbReference type="PRINTS" id="PR00059">
    <property type="entry name" value="RIBOSOMALL6"/>
</dbReference>
<dbReference type="InterPro" id="IPR036789">
    <property type="entry name" value="Ribosomal_uL6-like_a/b-dom_sf"/>
</dbReference>
<gene>
    <name evidence="6" type="primary">rplF</name>
    <name evidence="10" type="ORF">COV72_08610</name>
</gene>
<evidence type="ECO:0000313" key="11">
    <source>
        <dbReference type="Proteomes" id="UP000229641"/>
    </source>
</evidence>
<dbReference type="Gene3D" id="3.90.930.12">
    <property type="entry name" value="Ribosomal protein L6, alpha-beta domain"/>
    <property type="match status" value="2"/>
</dbReference>
<accession>A0A2H0LVG8</accession>
<evidence type="ECO:0000313" key="10">
    <source>
        <dbReference type="EMBL" id="PIQ88356.1"/>
    </source>
</evidence>
<comment type="similarity">
    <text evidence="1 6 7">Belongs to the universal ribosomal protein uL6 family.</text>
</comment>
<comment type="subunit">
    <text evidence="6">Part of the 50S ribosomal subunit.</text>
</comment>
<evidence type="ECO:0000256" key="4">
    <source>
        <dbReference type="ARBA" id="ARBA00022980"/>
    </source>
</evidence>
<evidence type="ECO:0000256" key="3">
    <source>
        <dbReference type="ARBA" id="ARBA00022884"/>
    </source>
</evidence>
<comment type="caution">
    <text evidence="10">The sequence shown here is derived from an EMBL/GenBank/DDBJ whole genome shotgun (WGS) entry which is preliminary data.</text>
</comment>
<keyword evidence="5 6" id="KW-0687">Ribonucleoprotein</keyword>
<dbReference type="GO" id="GO:0022625">
    <property type="term" value="C:cytosolic large ribosomal subunit"/>
    <property type="evidence" value="ECO:0007669"/>
    <property type="project" value="UniProtKB-UniRule"/>
</dbReference>
<dbReference type="FunFam" id="3.90.930.12:FF:000002">
    <property type="entry name" value="50S ribosomal protein L6"/>
    <property type="match status" value="1"/>
</dbReference>
<dbReference type="SUPFAM" id="SSF56053">
    <property type="entry name" value="Ribosomal protein L6"/>
    <property type="match status" value="2"/>
</dbReference>
<dbReference type="InterPro" id="IPR000702">
    <property type="entry name" value="Ribosomal_uL6-like"/>
</dbReference>
<protein>
    <recommendedName>
        <fullName evidence="6">Large ribosomal subunit protein uL6</fullName>
    </recommendedName>
</protein>
<reference evidence="10 11" key="1">
    <citation type="submission" date="2017-09" db="EMBL/GenBank/DDBJ databases">
        <title>Depth-based differentiation of microbial function through sediment-hosted aquifers and enrichment of novel symbionts in the deep terrestrial subsurface.</title>
        <authorList>
            <person name="Probst A.J."/>
            <person name="Ladd B."/>
            <person name="Jarett J.K."/>
            <person name="Geller-Mcgrath D.E."/>
            <person name="Sieber C.M."/>
            <person name="Emerson J.B."/>
            <person name="Anantharaman K."/>
            <person name="Thomas B.C."/>
            <person name="Malmstrom R."/>
            <person name="Stieglmeier M."/>
            <person name="Klingl A."/>
            <person name="Woyke T."/>
            <person name="Ryan C.M."/>
            <person name="Banfield J.F."/>
        </authorList>
    </citation>
    <scope>NUCLEOTIDE SEQUENCE [LARGE SCALE GENOMIC DNA]</scope>
    <source>
        <strain evidence="10">CG11_big_fil_rev_8_21_14_0_20_42_13</strain>
    </source>
</reference>
<evidence type="ECO:0000256" key="5">
    <source>
        <dbReference type="ARBA" id="ARBA00023274"/>
    </source>
</evidence>
<dbReference type="GO" id="GO:0003735">
    <property type="term" value="F:structural constituent of ribosome"/>
    <property type="evidence" value="ECO:0007669"/>
    <property type="project" value="UniProtKB-UniRule"/>
</dbReference>
<dbReference type="NCBIfam" id="TIGR03654">
    <property type="entry name" value="L6_bact"/>
    <property type="match status" value="1"/>
</dbReference>
<evidence type="ECO:0000256" key="1">
    <source>
        <dbReference type="ARBA" id="ARBA00009356"/>
    </source>
</evidence>
<dbReference type="PANTHER" id="PTHR11655">
    <property type="entry name" value="60S/50S RIBOSOMAL PROTEIN L6/L9"/>
    <property type="match status" value="1"/>
</dbReference>
<organism evidence="10 11">
    <name type="scientific">Candidatus Ghiorseimicrobium undicola</name>
    <dbReference type="NCBI Taxonomy" id="1974746"/>
    <lineage>
        <taxon>Bacteria</taxon>
        <taxon>Pseudomonadati</taxon>
        <taxon>Candidatus Omnitrophota</taxon>
        <taxon>Candidatus Ghiorseimicrobium</taxon>
    </lineage>
</organism>
<name>A0A2H0LVG8_9BACT</name>
<dbReference type="AlphaFoldDB" id="A0A2H0LVG8"/>
<dbReference type="Pfam" id="PF00347">
    <property type="entry name" value="Ribosomal_L6"/>
    <property type="match status" value="2"/>
</dbReference>
<evidence type="ECO:0000259" key="9">
    <source>
        <dbReference type="Pfam" id="PF00347"/>
    </source>
</evidence>
<feature type="domain" description="Large ribosomal subunit protein uL6 alpha-beta" evidence="9">
    <location>
        <begin position="90"/>
        <end position="164"/>
    </location>
</feature>
<sequence>MSRIGKIPVVIPEKVKVEIKAGVISVEGSKGKLTQKIHPAITVSVDNGCVLVARKDDLKINKSLHGLSRALIANMIKGVTNGYSKELDIIGVGYRAQMEGDNLVMQLGFSHPVIYSPSKEVKLEIIKQTKIIISGLDKAIVGQVAAEIRRIKPPEPYKGTGIKYTTEHIRRKLGKAAGTK</sequence>
<dbReference type="FunFam" id="3.90.930.12:FF:000001">
    <property type="entry name" value="50S ribosomal protein L6"/>
    <property type="match status" value="1"/>
</dbReference>
<keyword evidence="4 6" id="KW-0689">Ribosomal protein</keyword>
<evidence type="ECO:0000256" key="6">
    <source>
        <dbReference type="HAMAP-Rule" id="MF_01365"/>
    </source>
</evidence>
<evidence type="ECO:0000256" key="7">
    <source>
        <dbReference type="RuleBase" id="RU003869"/>
    </source>
</evidence>
<dbReference type="PANTHER" id="PTHR11655:SF14">
    <property type="entry name" value="LARGE RIBOSOMAL SUBUNIT PROTEIN UL6M"/>
    <property type="match status" value="1"/>
</dbReference>
<keyword evidence="2 6" id="KW-0699">rRNA-binding</keyword>
<proteinExistence type="inferred from homology"/>
<dbReference type="InterPro" id="IPR019906">
    <property type="entry name" value="Ribosomal_uL6_bac-type"/>
</dbReference>
<comment type="function">
    <text evidence="6 8">This protein binds to the 23S rRNA, and is important in its secondary structure. It is located near the subunit interface in the base of the L7/L12 stalk, and near the tRNA binding site of the peptidyltransferase center.</text>
</comment>
<dbReference type="HAMAP" id="MF_01365_B">
    <property type="entry name" value="Ribosomal_uL6_B"/>
    <property type="match status" value="1"/>
</dbReference>